<keyword evidence="2" id="KW-1185">Reference proteome</keyword>
<organism evidence="1 2">
    <name type="scientific">Calorimonas adulescens</name>
    <dbReference type="NCBI Taxonomy" id="2606906"/>
    <lineage>
        <taxon>Bacteria</taxon>
        <taxon>Bacillati</taxon>
        <taxon>Bacillota</taxon>
        <taxon>Clostridia</taxon>
        <taxon>Thermoanaerobacterales</taxon>
        <taxon>Thermoanaerobacteraceae</taxon>
        <taxon>Calorimonas</taxon>
    </lineage>
</organism>
<evidence type="ECO:0000313" key="2">
    <source>
        <dbReference type="Proteomes" id="UP000322976"/>
    </source>
</evidence>
<sequence>MYIYLVSVQLDIPGSATTVVMVETLLMIGVKPGPLLFTEHLNEKTFLTGVIVTRVTGVELFTSLFGSVPGGMQEMIILSESYDVNHPAVVVIQTVRRILIVIMYPLLVNIILKYVKG</sequence>
<dbReference type="PANTHER" id="PTHR38457">
    <property type="entry name" value="REGULATOR ABRB-RELATED"/>
    <property type="match status" value="1"/>
</dbReference>
<dbReference type="EMBL" id="VTPS01000015">
    <property type="protein sequence ID" value="TZE81325.1"/>
    <property type="molecule type" value="Genomic_DNA"/>
</dbReference>
<dbReference type="GO" id="GO:0010468">
    <property type="term" value="P:regulation of gene expression"/>
    <property type="evidence" value="ECO:0007669"/>
    <property type="project" value="InterPro"/>
</dbReference>
<name>A0A5D8Q978_9THEO</name>
<dbReference type="PANTHER" id="PTHR38457:SF1">
    <property type="entry name" value="REGULATOR ABRB-RELATED"/>
    <property type="match status" value="1"/>
</dbReference>
<dbReference type="Proteomes" id="UP000322976">
    <property type="component" value="Unassembled WGS sequence"/>
</dbReference>
<reference evidence="1 2" key="1">
    <citation type="submission" date="2019-08" db="EMBL/GenBank/DDBJ databases">
        <title>Calorimonas adulescens gen. nov., sp. nov., an anaerobic thermophilic bacterium from Sakhalin hot spring.</title>
        <authorList>
            <person name="Khomyakova M.A."/>
            <person name="Merkel A.Y."/>
            <person name="Novikov A."/>
            <person name="Bonch-Osmolovskaya E.A."/>
            <person name="Slobodkin A.I."/>
        </authorList>
    </citation>
    <scope>NUCLEOTIDE SEQUENCE [LARGE SCALE GENOMIC DNA]</scope>
    <source>
        <strain evidence="1 2">A05MB</strain>
    </source>
</reference>
<evidence type="ECO:0008006" key="3">
    <source>
        <dbReference type="Google" id="ProtNLM"/>
    </source>
</evidence>
<gene>
    <name evidence="1" type="ORF">FWJ32_09845</name>
</gene>
<proteinExistence type="predicted"/>
<dbReference type="Pfam" id="PF05145">
    <property type="entry name" value="AbrB"/>
    <property type="match status" value="1"/>
</dbReference>
<accession>A0A5D8Q978</accession>
<dbReference type="AlphaFoldDB" id="A0A5D8Q978"/>
<evidence type="ECO:0000313" key="1">
    <source>
        <dbReference type="EMBL" id="TZE81325.1"/>
    </source>
</evidence>
<dbReference type="InterPro" id="IPR007820">
    <property type="entry name" value="AbrB_fam"/>
</dbReference>
<dbReference type="GO" id="GO:0016020">
    <property type="term" value="C:membrane"/>
    <property type="evidence" value="ECO:0007669"/>
    <property type="project" value="InterPro"/>
</dbReference>
<protein>
    <recommendedName>
        <fullName evidence="3">AbrB family transcriptional regulator</fullName>
    </recommendedName>
</protein>
<comment type="caution">
    <text evidence="1">The sequence shown here is derived from an EMBL/GenBank/DDBJ whole genome shotgun (WGS) entry which is preliminary data.</text>
</comment>